<accession>A0ABZ2PAY4</accession>
<evidence type="ECO:0008006" key="3">
    <source>
        <dbReference type="Google" id="ProtNLM"/>
    </source>
</evidence>
<dbReference type="EMBL" id="CP147711">
    <property type="protein sequence ID" value="WXC83739.1"/>
    <property type="molecule type" value="Genomic_DNA"/>
</dbReference>
<gene>
    <name evidence="1" type="ORF">WDK88_20230</name>
</gene>
<protein>
    <recommendedName>
        <fullName evidence="3">Roadblock/LAMTOR2 domain-containing protein</fullName>
    </recommendedName>
</protein>
<reference evidence="1" key="2">
    <citation type="submission" date="2024-03" db="EMBL/GenBank/DDBJ databases">
        <authorList>
            <person name="Bromfield E.S.P."/>
            <person name="Cloutier S."/>
        </authorList>
    </citation>
    <scope>NUCLEOTIDE SEQUENCE</scope>
    <source>
        <strain evidence="1">5S5</strain>
    </source>
</reference>
<proteinExistence type="predicted"/>
<dbReference type="RefSeq" id="WP_338821556.1">
    <property type="nucleotide sequence ID" value="NZ_CP147708.1"/>
</dbReference>
<keyword evidence="2" id="KW-1185">Reference proteome</keyword>
<reference evidence="1" key="1">
    <citation type="journal article" date="2021" name="Int. J. Syst. Evol. Microbiol.">
        <title>Bradyrhizobium septentrionale sp. nov. (sv. septentrionale) and Bradyrhizobium quebecense sp. nov. (sv. septentrionale) associated with legumes native to Canada possess rearranged symbiosis genes and numerous insertion sequences.</title>
        <authorList>
            <person name="Bromfield E.S.P."/>
            <person name="Cloutier S."/>
        </authorList>
    </citation>
    <scope>NUCLEOTIDE SEQUENCE</scope>
    <source>
        <strain evidence="1">5S5</strain>
    </source>
</reference>
<organism evidence="1 2">
    <name type="scientific">Bradyrhizobium septentrionale</name>
    <dbReference type="NCBI Taxonomy" id="1404411"/>
    <lineage>
        <taxon>Bacteria</taxon>
        <taxon>Pseudomonadati</taxon>
        <taxon>Pseudomonadota</taxon>
        <taxon>Alphaproteobacteria</taxon>
        <taxon>Hyphomicrobiales</taxon>
        <taxon>Nitrobacteraceae</taxon>
        <taxon>Bradyrhizobium</taxon>
    </lineage>
</organism>
<name>A0ABZ2PAY4_9BRAD</name>
<sequence length="70" mass="7968">MEEKSEINEHEAEELIKGMGRIATVVVHDNGLVRATAISTNPSDQRIQNEVDGLLHDIQKKYRIVKKRKS</sequence>
<evidence type="ECO:0000313" key="1">
    <source>
        <dbReference type="EMBL" id="WXC83739.1"/>
    </source>
</evidence>
<dbReference type="Proteomes" id="UP001432046">
    <property type="component" value="Chromosome"/>
</dbReference>
<evidence type="ECO:0000313" key="2">
    <source>
        <dbReference type="Proteomes" id="UP001432046"/>
    </source>
</evidence>